<keyword evidence="10 12" id="KW-1133">Transmembrane helix</keyword>
<keyword evidence="9 12" id="KW-0201">Cytochrome c-type biogenesis</keyword>
<evidence type="ECO:0000256" key="2">
    <source>
        <dbReference type="ARBA" id="ARBA00004377"/>
    </source>
</evidence>
<dbReference type="EMBL" id="FOIZ01000001">
    <property type="protein sequence ID" value="SEW03225.1"/>
    <property type="molecule type" value="Genomic_DNA"/>
</dbReference>
<keyword evidence="7 12" id="KW-0997">Cell inner membrane</keyword>
<keyword evidence="8 12" id="KW-0812">Transmembrane</keyword>
<organism evidence="13 14">
    <name type="scientific">Cognatiyoonia koreensis</name>
    <dbReference type="NCBI Taxonomy" id="364200"/>
    <lineage>
        <taxon>Bacteria</taxon>
        <taxon>Pseudomonadati</taxon>
        <taxon>Pseudomonadota</taxon>
        <taxon>Alphaproteobacteria</taxon>
        <taxon>Rhodobacterales</taxon>
        <taxon>Paracoccaceae</taxon>
        <taxon>Cognatiyoonia</taxon>
    </lineage>
</organism>
<sequence length="46" mass="5030">MPDLGKYATEVLLAYGISIALLVALVLVVWSRSRKAKKALEEIENG</sequence>
<keyword evidence="6 12" id="KW-1003">Cell membrane</keyword>
<evidence type="ECO:0000256" key="5">
    <source>
        <dbReference type="ARBA" id="ARBA00022448"/>
    </source>
</evidence>
<dbReference type="AlphaFoldDB" id="A0A1I0NPL0"/>
<evidence type="ECO:0000256" key="12">
    <source>
        <dbReference type="RuleBase" id="RU363101"/>
    </source>
</evidence>
<comment type="similarity">
    <text evidence="3 12">Belongs to the CcmD/CycX/HelD family.</text>
</comment>
<evidence type="ECO:0000256" key="11">
    <source>
        <dbReference type="ARBA" id="ARBA00023136"/>
    </source>
</evidence>
<evidence type="ECO:0000256" key="7">
    <source>
        <dbReference type="ARBA" id="ARBA00022519"/>
    </source>
</evidence>
<proteinExistence type="inferred from homology"/>
<evidence type="ECO:0000313" key="14">
    <source>
        <dbReference type="Proteomes" id="UP000199167"/>
    </source>
</evidence>
<dbReference type="Proteomes" id="UP000199167">
    <property type="component" value="Unassembled WGS sequence"/>
</dbReference>
<accession>A0A1I0NPL0</accession>
<keyword evidence="5 12" id="KW-0813">Transport</keyword>
<keyword evidence="11 12" id="KW-0472">Membrane</keyword>
<feature type="transmembrane region" description="Helical" evidence="12">
    <location>
        <begin position="12"/>
        <end position="30"/>
    </location>
</feature>
<keyword evidence="14" id="KW-1185">Reference proteome</keyword>
<comment type="function">
    <text evidence="1 12">Required for the export of heme to the periplasm for the biogenesis of c-type cytochromes.</text>
</comment>
<dbReference type="GO" id="GO:0005886">
    <property type="term" value="C:plasma membrane"/>
    <property type="evidence" value="ECO:0007669"/>
    <property type="project" value="UniProtKB-SubCell"/>
</dbReference>
<protein>
    <recommendedName>
        <fullName evidence="4 12">Heme exporter protein D</fullName>
    </recommendedName>
</protein>
<comment type="subcellular location">
    <subcellularLocation>
        <location evidence="2 12">Cell inner membrane</location>
        <topology evidence="2 12">Single-pass membrane protein</topology>
    </subcellularLocation>
</comment>
<evidence type="ECO:0000256" key="10">
    <source>
        <dbReference type="ARBA" id="ARBA00022989"/>
    </source>
</evidence>
<evidence type="ECO:0000256" key="3">
    <source>
        <dbReference type="ARBA" id="ARBA00008741"/>
    </source>
</evidence>
<reference evidence="13 14" key="1">
    <citation type="submission" date="2016-10" db="EMBL/GenBank/DDBJ databases">
        <authorList>
            <person name="de Groot N.N."/>
        </authorList>
    </citation>
    <scope>NUCLEOTIDE SEQUENCE [LARGE SCALE GENOMIC DNA]</scope>
    <source>
        <strain evidence="13 14">DSM 17925</strain>
    </source>
</reference>
<evidence type="ECO:0000256" key="8">
    <source>
        <dbReference type="ARBA" id="ARBA00022692"/>
    </source>
</evidence>
<dbReference type="GO" id="GO:0017004">
    <property type="term" value="P:cytochrome complex assembly"/>
    <property type="evidence" value="ECO:0007669"/>
    <property type="project" value="UniProtKB-KW"/>
</dbReference>
<evidence type="ECO:0000256" key="9">
    <source>
        <dbReference type="ARBA" id="ARBA00022748"/>
    </source>
</evidence>
<dbReference type="NCBIfam" id="TIGR03141">
    <property type="entry name" value="cytochro_ccmD"/>
    <property type="match status" value="1"/>
</dbReference>
<evidence type="ECO:0000313" key="13">
    <source>
        <dbReference type="EMBL" id="SEW03225.1"/>
    </source>
</evidence>
<gene>
    <name evidence="13" type="ORF">SAMN04488515_0739</name>
</gene>
<evidence type="ECO:0000256" key="4">
    <source>
        <dbReference type="ARBA" id="ARBA00016461"/>
    </source>
</evidence>
<evidence type="ECO:0000256" key="1">
    <source>
        <dbReference type="ARBA" id="ARBA00002442"/>
    </source>
</evidence>
<dbReference type="InterPro" id="IPR007078">
    <property type="entry name" value="Haem_export_protD_CcmD"/>
</dbReference>
<dbReference type="GO" id="GO:0015886">
    <property type="term" value="P:heme transport"/>
    <property type="evidence" value="ECO:0007669"/>
    <property type="project" value="InterPro"/>
</dbReference>
<name>A0A1I0NPL0_9RHOB</name>
<dbReference type="Pfam" id="PF04995">
    <property type="entry name" value="CcmD"/>
    <property type="match status" value="1"/>
</dbReference>
<evidence type="ECO:0000256" key="6">
    <source>
        <dbReference type="ARBA" id="ARBA00022475"/>
    </source>
</evidence>